<sequence>MNISSDIFNTTQNPHQEYGNKVCSVNFLDSSNEERPAVWLTSFPRSGNTWTRHLLELATGIYTGSSYHANGLYNAGFKGEFDSPQLGRELIYKCHRFTNSMKFGILLIRNPYDSLISFYQYRTIRHLTLESYRNNLDWINWAKRKHEKWLNLVEDWFKSGKLFLVVHYEDIVKNPLEEVERMLNFLNITFTPERRNCVQNDIEGAFHKQHKEQFRFDPFTKELHRLINTDIQIVNRLLQSRNETPIPEPTYDNELRKINLQKSKRNLKN</sequence>
<dbReference type="PANTHER" id="PTHR45964">
    <property type="entry name" value="WSCD FAMILY MEMBER CG9164"/>
    <property type="match status" value="1"/>
</dbReference>
<dbReference type="PANTHER" id="PTHR45964:SF9">
    <property type="entry name" value="SULFOTRANSFERASE"/>
    <property type="match status" value="1"/>
</dbReference>
<gene>
    <name evidence="4" type="primary">LOC102807877</name>
</gene>
<protein>
    <submittedName>
        <fullName evidence="4">WSC domain-containing protein 1-like</fullName>
    </submittedName>
</protein>
<dbReference type="Proteomes" id="UP000694865">
    <property type="component" value="Unplaced"/>
</dbReference>
<proteinExistence type="inferred from homology"/>
<evidence type="ECO:0000313" key="4">
    <source>
        <dbReference type="RefSeq" id="XP_006818797.1"/>
    </source>
</evidence>
<dbReference type="SUPFAM" id="SSF52540">
    <property type="entry name" value="P-loop containing nucleoside triphosphate hydrolases"/>
    <property type="match status" value="1"/>
</dbReference>
<dbReference type="Gene3D" id="3.40.50.300">
    <property type="entry name" value="P-loop containing nucleotide triphosphate hydrolases"/>
    <property type="match status" value="1"/>
</dbReference>
<dbReference type="RefSeq" id="XP_006818797.1">
    <property type="nucleotide sequence ID" value="XM_006818734.1"/>
</dbReference>
<dbReference type="InterPro" id="IPR051589">
    <property type="entry name" value="Sialate-O-sulfotransferase"/>
</dbReference>
<evidence type="ECO:0000313" key="3">
    <source>
        <dbReference type="Proteomes" id="UP000694865"/>
    </source>
</evidence>
<comment type="similarity">
    <text evidence="1">Belongs to the WSCD family.</text>
</comment>
<name>A0ABM0MFK6_SACKO</name>
<evidence type="ECO:0000259" key="2">
    <source>
        <dbReference type="Pfam" id="PF00685"/>
    </source>
</evidence>
<accession>A0ABM0MFK6</accession>
<keyword evidence="3" id="KW-1185">Reference proteome</keyword>
<dbReference type="InterPro" id="IPR027417">
    <property type="entry name" value="P-loop_NTPase"/>
</dbReference>
<feature type="domain" description="Sulfotransferase" evidence="2">
    <location>
        <begin position="105"/>
        <end position="199"/>
    </location>
</feature>
<organism evidence="3 4">
    <name type="scientific">Saccoglossus kowalevskii</name>
    <name type="common">Acorn worm</name>
    <dbReference type="NCBI Taxonomy" id="10224"/>
    <lineage>
        <taxon>Eukaryota</taxon>
        <taxon>Metazoa</taxon>
        <taxon>Hemichordata</taxon>
        <taxon>Enteropneusta</taxon>
        <taxon>Harrimaniidae</taxon>
        <taxon>Saccoglossus</taxon>
    </lineage>
</organism>
<dbReference type="Pfam" id="PF00685">
    <property type="entry name" value="Sulfotransfer_1"/>
    <property type="match status" value="1"/>
</dbReference>
<dbReference type="InterPro" id="IPR000863">
    <property type="entry name" value="Sulfotransferase_dom"/>
</dbReference>
<reference evidence="4" key="1">
    <citation type="submission" date="2025-08" db="UniProtKB">
        <authorList>
            <consortium name="RefSeq"/>
        </authorList>
    </citation>
    <scope>IDENTIFICATION</scope>
    <source>
        <tissue evidence="4">Testes</tissue>
    </source>
</reference>
<dbReference type="GeneID" id="102807877"/>
<evidence type="ECO:0000256" key="1">
    <source>
        <dbReference type="ARBA" id="ARBA00010236"/>
    </source>
</evidence>